<proteinExistence type="predicted"/>
<gene>
    <name evidence="1" type="ORF">FGU65_02845</name>
</gene>
<dbReference type="EMBL" id="VCYH01000001">
    <property type="protein sequence ID" value="MDN7023840.1"/>
    <property type="molecule type" value="Genomic_DNA"/>
</dbReference>
<comment type="caution">
    <text evidence="1">The sequence shown here is derived from an EMBL/GenBank/DDBJ whole genome shotgun (WGS) entry which is preliminary data.</text>
</comment>
<name>A0ABT8M7D6_9EURY</name>
<sequence length="249" mass="28764">MVDIFWNYPKIKEMESIAITFNVIKDVPEGSRFYLALLGGRLGDIDFYCGIQSDVSNPNVGSQGKGLIFSRWHSTNPADIRRTEFSWWETATYEGDFISTRRKFKWNRGKYTLKLIKLDTEHFMNNKGTWIGLFLFDHQNVEEYYSGALRFENKGLHIDASIYSFFEFFGRDDFELSKMPGGNIQLFPPVINGRILPDTAYASFPQDRESYGQDNGNSYCNISYNSQVLDVIFGKSVQRAAPVYGRFYP</sequence>
<evidence type="ECO:0000313" key="1">
    <source>
        <dbReference type="EMBL" id="MDN7023840.1"/>
    </source>
</evidence>
<keyword evidence="2" id="KW-1185">Reference proteome</keyword>
<protein>
    <submittedName>
        <fullName evidence="1">Uncharacterized protein</fullName>
    </submittedName>
</protein>
<reference evidence="1" key="1">
    <citation type="submission" date="2019-05" db="EMBL/GenBank/DDBJ databases">
        <title>Methanoculleus sp. FWC-SCC1, a methanogenic archaeon isolated from deep marine cold seep.</title>
        <authorList>
            <person name="Chen Y.-W."/>
            <person name="Chen S.-C."/>
            <person name="Teng N.-H."/>
            <person name="Lai M.-C."/>
        </authorList>
    </citation>
    <scope>NUCLEOTIDE SEQUENCE</scope>
    <source>
        <strain evidence="1">FWC-SCC1</strain>
    </source>
</reference>
<organism evidence="1 2">
    <name type="scientific">Methanoculleus frigidifontis</name>
    <dbReference type="NCBI Taxonomy" id="2584085"/>
    <lineage>
        <taxon>Archaea</taxon>
        <taxon>Methanobacteriati</taxon>
        <taxon>Methanobacteriota</taxon>
        <taxon>Stenosarchaea group</taxon>
        <taxon>Methanomicrobia</taxon>
        <taxon>Methanomicrobiales</taxon>
        <taxon>Methanomicrobiaceae</taxon>
        <taxon>Methanoculleus</taxon>
    </lineage>
</organism>
<dbReference type="RefSeq" id="WP_301662901.1">
    <property type="nucleotide sequence ID" value="NZ_VCYH01000001.1"/>
</dbReference>
<dbReference type="Proteomes" id="UP001168338">
    <property type="component" value="Unassembled WGS sequence"/>
</dbReference>
<accession>A0ABT8M7D6</accession>
<evidence type="ECO:0000313" key="2">
    <source>
        <dbReference type="Proteomes" id="UP001168338"/>
    </source>
</evidence>